<reference evidence="1 2" key="1">
    <citation type="submission" date="2018-11" db="EMBL/GenBank/DDBJ databases">
        <authorList>
            <person name="Li F."/>
        </authorList>
    </citation>
    <scope>NUCLEOTIDE SEQUENCE [LARGE SCALE GENOMIC DNA]</scope>
    <source>
        <strain evidence="1 2">Gsoil 818</strain>
    </source>
</reference>
<comment type="caution">
    <text evidence="1">The sequence shown here is derived from an EMBL/GenBank/DDBJ whole genome shotgun (WGS) entry which is preliminary data.</text>
</comment>
<gene>
    <name evidence="1" type="ORF">EFL26_05015</name>
</gene>
<sequence length="162" mass="18190">MPPPERFTDQHREKFFAYLDRLPAKDRPVYGFSGQRPSLWERLGGGTTYVLVLFFPDHVVFSTRRMSSHREAGRTTRLLAEIASIEVSPGPLRSSALIHFVDDRPIRLSSITPAAAEPLRRFADVGLTAFARSDLERDAVRAFFVACSRALPLPDGLFDEGD</sequence>
<dbReference type="EMBL" id="RJSF01000009">
    <property type="protein sequence ID" value="RNM16311.1"/>
    <property type="molecule type" value="Genomic_DNA"/>
</dbReference>
<protein>
    <submittedName>
        <fullName evidence="1">Uncharacterized protein</fullName>
    </submittedName>
</protein>
<name>A0A3N0GV71_9ACTN</name>
<dbReference type="RefSeq" id="WP_123221807.1">
    <property type="nucleotide sequence ID" value="NZ_RJSF01000009.1"/>
</dbReference>
<keyword evidence="2" id="KW-1185">Reference proteome</keyword>
<accession>A0A3N0GV71</accession>
<evidence type="ECO:0000313" key="1">
    <source>
        <dbReference type="EMBL" id="RNM16311.1"/>
    </source>
</evidence>
<evidence type="ECO:0000313" key="2">
    <source>
        <dbReference type="Proteomes" id="UP000279994"/>
    </source>
</evidence>
<organism evidence="1 2">
    <name type="scientific">Nocardioides pocheonensis</name>
    <dbReference type="NCBI Taxonomy" id="661485"/>
    <lineage>
        <taxon>Bacteria</taxon>
        <taxon>Bacillati</taxon>
        <taxon>Actinomycetota</taxon>
        <taxon>Actinomycetes</taxon>
        <taxon>Propionibacteriales</taxon>
        <taxon>Nocardioidaceae</taxon>
        <taxon>Nocardioides</taxon>
    </lineage>
</organism>
<dbReference type="Proteomes" id="UP000279994">
    <property type="component" value="Unassembled WGS sequence"/>
</dbReference>
<dbReference type="AlphaFoldDB" id="A0A3N0GV71"/>
<proteinExistence type="predicted"/>